<name>A0ABW2UK95_9RHOB</name>
<feature type="domain" description="Sulfide dehydrogenase [flavocytochrome c] flavoprotein chain central" evidence="2">
    <location>
        <begin position="156"/>
        <end position="265"/>
    </location>
</feature>
<dbReference type="Pfam" id="PF07992">
    <property type="entry name" value="Pyr_redox_2"/>
    <property type="match status" value="1"/>
</dbReference>
<reference evidence="4" key="1">
    <citation type="journal article" date="2019" name="Int. J. Syst. Evol. Microbiol.">
        <title>The Global Catalogue of Microorganisms (GCM) 10K type strain sequencing project: providing services to taxonomists for standard genome sequencing and annotation.</title>
        <authorList>
            <consortium name="The Broad Institute Genomics Platform"/>
            <consortium name="The Broad Institute Genome Sequencing Center for Infectious Disease"/>
            <person name="Wu L."/>
            <person name="Ma J."/>
        </authorList>
    </citation>
    <scope>NUCLEOTIDE SEQUENCE [LARGE SCALE GENOMIC DNA]</scope>
    <source>
        <strain evidence="4">CGMCC 1.12750</strain>
    </source>
</reference>
<dbReference type="InterPro" id="IPR052541">
    <property type="entry name" value="SQRD"/>
</dbReference>
<dbReference type="InterPro" id="IPR023753">
    <property type="entry name" value="FAD/NAD-binding_dom"/>
</dbReference>
<sequence length="406" mass="42808">MFMGASLGALAAPALLGQGRPRLVVVGGGAGGATLAREVAQGAAGAIDVTLVEPARLYHPAAFSNLPLGGLAQPGPQAVSYAAFGTSLGITVIHDWALPIKPDRGTVQLASGGEIGWDRLVLAPGIDFVAASVPGWDLTWQGVMPHGWRGGAQVEQLRRQILAMPDGGIFCLVAPAGSIRAVPAVYERVSLIGSHLHRVKPRAKLLLLDLREEMPMAAAFSEAWDRLAPGTVERLVPGRLALRPESMEIVVEDAVQGVDVCNVIPAQRAGMVAEALLGPTGYVPVNAWNLQCEDWPAIYVLGDAAETGLPRSAAIAQAQARAAASVILSELTGSFTRPPDYTDPWWPVLAEDEALRLVTRYLPDGDTILVEAQSESAADDPAELRAHNRREGVEWYGTMIAGMIGS</sequence>
<keyword evidence="4" id="KW-1185">Reference proteome</keyword>
<evidence type="ECO:0000259" key="2">
    <source>
        <dbReference type="Pfam" id="PF21706"/>
    </source>
</evidence>
<accession>A0ABW2UK95</accession>
<dbReference type="InterPro" id="IPR036188">
    <property type="entry name" value="FAD/NAD-bd_sf"/>
</dbReference>
<evidence type="ECO:0000313" key="4">
    <source>
        <dbReference type="Proteomes" id="UP001596516"/>
    </source>
</evidence>
<organism evidence="3 4">
    <name type="scientific">Plastorhodobacter daqingensis</name>
    <dbReference type="NCBI Taxonomy" id="1387281"/>
    <lineage>
        <taxon>Bacteria</taxon>
        <taxon>Pseudomonadati</taxon>
        <taxon>Pseudomonadota</taxon>
        <taxon>Alphaproteobacteria</taxon>
        <taxon>Rhodobacterales</taxon>
        <taxon>Paracoccaceae</taxon>
        <taxon>Plastorhodobacter</taxon>
    </lineage>
</organism>
<evidence type="ECO:0000313" key="3">
    <source>
        <dbReference type="EMBL" id="MFC7705152.1"/>
    </source>
</evidence>
<evidence type="ECO:0000259" key="1">
    <source>
        <dbReference type="Pfam" id="PF07992"/>
    </source>
</evidence>
<dbReference type="SUPFAM" id="SSF51905">
    <property type="entry name" value="FAD/NAD(P)-binding domain"/>
    <property type="match status" value="2"/>
</dbReference>
<dbReference type="Gene3D" id="3.50.50.60">
    <property type="entry name" value="FAD/NAD(P)-binding domain"/>
    <property type="match status" value="2"/>
</dbReference>
<dbReference type="Pfam" id="PF21706">
    <property type="entry name" value="FCSD_central"/>
    <property type="match status" value="1"/>
</dbReference>
<proteinExistence type="predicted"/>
<dbReference type="InterPro" id="IPR049386">
    <property type="entry name" value="FCSD_central"/>
</dbReference>
<dbReference type="PANTHER" id="PTHR43755">
    <property type="match status" value="1"/>
</dbReference>
<dbReference type="Proteomes" id="UP001596516">
    <property type="component" value="Unassembled WGS sequence"/>
</dbReference>
<dbReference type="PANTHER" id="PTHR43755:SF1">
    <property type="entry name" value="FAD-DEPENDENT PYRIDINE NUCLEOTIDE-DISULPHIDE OXIDOREDUCTASE"/>
    <property type="match status" value="1"/>
</dbReference>
<gene>
    <name evidence="3" type="ORF">ACFQXB_13185</name>
</gene>
<comment type="caution">
    <text evidence="3">The sequence shown here is derived from an EMBL/GenBank/DDBJ whole genome shotgun (WGS) entry which is preliminary data.</text>
</comment>
<protein>
    <submittedName>
        <fullName evidence="3">FAD-dependent oxidoreductase</fullName>
    </submittedName>
</protein>
<dbReference type="EMBL" id="JBHTFQ010000006">
    <property type="protein sequence ID" value="MFC7705152.1"/>
    <property type="molecule type" value="Genomic_DNA"/>
</dbReference>
<feature type="domain" description="FAD/NAD(P)-binding" evidence="1">
    <location>
        <begin position="22"/>
        <end position="140"/>
    </location>
</feature>